<keyword evidence="2" id="KW-1185">Reference proteome</keyword>
<sequence length="60" mass="7020">MIEIGYDYWIQCNSFSLFHAQAKSDQENICNKIRGVNKHYSLVKTGDSDRSVFMKDKVFL</sequence>
<gene>
    <name evidence="1" type="ORF">GCM10008917_06480</name>
</gene>
<accession>A0ABN1LZB7</accession>
<dbReference type="Proteomes" id="UP001400965">
    <property type="component" value="Unassembled WGS sequence"/>
</dbReference>
<evidence type="ECO:0000313" key="2">
    <source>
        <dbReference type="Proteomes" id="UP001400965"/>
    </source>
</evidence>
<protein>
    <submittedName>
        <fullName evidence="1">Uncharacterized protein</fullName>
    </submittedName>
</protein>
<proteinExistence type="predicted"/>
<dbReference type="EMBL" id="BAAACP010000002">
    <property type="protein sequence ID" value="GAA0862169.1"/>
    <property type="molecule type" value="Genomic_DNA"/>
</dbReference>
<evidence type="ECO:0000313" key="1">
    <source>
        <dbReference type="EMBL" id="GAA0862169.1"/>
    </source>
</evidence>
<dbReference type="RefSeq" id="WP_346042338.1">
    <property type="nucleotide sequence ID" value="NZ_BAAACP010000002.1"/>
</dbReference>
<name>A0ABN1LZB7_9FIRM</name>
<reference evidence="1 2" key="1">
    <citation type="journal article" date="2019" name="Int. J. Syst. Evol. Microbiol.">
        <title>The Global Catalogue of Microorganisms (GCM) 10K type strain sequencing project: providing services to taxonomists for standard genome sequencing and annotation.</title>
        <authorList>
            <consortium name="The Broad Institute Genomics Platform"/>
            <consortium name="The Broad Institute Genome Sequencing Center for Infectious Disease"/>
            <person name="Wu L."/>
            <person name="Ma J."/>
        </authorList>
    </citation>
    <scope>NUCLEOTIDE SEQUENCE [LARGE SCALE GENOMIC DNA]</scope>
    <source>
        <strain evidence="1 2">JCM 6486</strain>
    </source>
</reference>
<organism evidence="1 2">
    <name type="scientific">Paraclostridium tenue</name>
    <dbReference type="NCBI Taxonomy" id="1737"/>
    <lineage>
        <taxon>Bacteria</taxon>
        <taxon>Bacillati</taxon>
        <taxon>Bacillota</taxon>
        <taxon>Clostridia</taxon>
        <taxon>Peptostreptococcales</taxon>
        <taxon>Peptostreptococcaceae</taxon>
        <taxon>Paraclostridium</taxon>
    </lineage>
</organism>
<comment type="caution">
    <text evidence="1">The sequence shown here is derived from an EMBL/GenBank/DDBJ whole genome shotgun (WGS) entry which is preliminary data.</text>
</comment>